<feature type="region of interest" description="Disordered" evidence="2">
    <location>
        <begin position="1"/>
        <end position="55"/>
    </location>
</feature>
<protein>
    <recommendedName>
        <fullName evidence="6">DH domain-containing protein</fullName>
    </recommendedName>
</protein>
<keyword evidence="1" id="KW-0344">Guanine-nucleotide releasing factor</keyword>
<dbReference type="SUPFAM" id="SSF50729">
    <property type="entry name" value="PH domain-like"/>
    <property type="match status" value="1"/>
</dbReference>
<reference evidence="5" key="1">
    <citation type="submission" date="2015-09" db="EMBL/GenBank/DDBJ databases">
        <title>De novo assembly of Pectinophora gossypiella (Pink Bollworm) gut transcriptome.</title>
        <authorList>
            <person name="Tassone E.E."/>
        </authorList>
    </citation>
    <scope>NUCLEOTIDE SEQUENCE</scope>
</reference>
<dbReference type="CDD" id="cd13241">
    <property type="entry name" value="PH2_Kalirin_Trio_p63RhoGEF"/>
    <property type="match status" value="1"/>
</dbReference>
<dbReference type="SUPFAM" id="SSF48065">
    <property type="entry name" value="DBL homology domain (DH-domain)"/>
    <property type="match status" value="1"/>
</dbReference>
<evidence type="ECO:0000256" key="2">
    <source>
        <dbReference type="SAM" id="MobiDB-lite"/>
    </source>
</evidence>
<feature type="domain" description="DH" evidence="4">
    <location>
        <begin position="61"/>
        <end position="245"/>
    </location>
</feature>
<gene>
    <name evidence="5" type="ORF">g.11483</name>
</gene>
<dbReference type="PANTHER" id="PTHR22826:SF106">
    <property type="entry name" value="TRIO, ISOFORM A"/>
    <property type="match status" value="1"/>
</dbReference>
<dbReference type="Gene3D" id="1.20.900.10">
    <property type="entry name" value="Dbl homology (DH) domain"/>
    <property type="match status" value="1"/>
</dbReference>
<dbReference type="PANTHER" id="PTHR22826">
    <property type="entry name" value="RHO GUANINE EXCHANGE FACTOR-RELATED"/>
    <property type="match status" value="1"/>
</dbReference>
<dbReference type="Gene3D" id="2.30.29.30">
    <property type="entry name" value="Pleckstrin-homology domain (PH domain)/Phosphotyrosine-binding domain (PTB)"/>
    <property type="match status" value="1"/>
</dbReference>
<dbReference type="SMART" id="SM00325">
    <property type="entry name" value="RhoGEF"/>
    <property type="match status" value="1"/>
</dbReference>
<dbReference type="GO" id="GO:0005737">
    <property type="term" value="C:cytoplasm"/>
    <property type="evidence" value="ECO:0007669"/>
    <property type="project" value="TreeGrafter"/>
</dbReference>
<evidence type="ECO:0008006" key="6">
    <source>
        <dbReference type="Google" id="ProtNLM"/>
    </source>
</evidence>
<proteinExistence type="predicted"/>
<dbReference type="GO" id="GO:0007411">
    <property type="term" value="P:axon guidance"/>
    <property type="evidence" value="ECO:0007669"/>
    <property type="project" value="TreeGrafter"/>
</dbReference>
<organism evidence="5">
    <name type="scientific">Pectinophora gossypiella</name>
    <name type="common">Cotton pink bollworm</name>
    <name type="synonym">Depressaria gossypiella</name>
    <dbReference type="NCBI Taxonomy" id="13191"/>
    <lineage>
        <taxon>Eukaryota</taxon>
        <taxon>Metazoa</taxon>
        <taxon>Ecdysozoa</taxon>
        <taxon>Arthropoda</taxon>
        <taxon>Hexapoda</taxon>
        <taxon>Insecta</taxon>
        <taxon>Pterygota</taxon>
        <taxon>Neoptera</taxon>
        <taxon>Endopterygota</taxon>
        <taxon>Lepidoptera</taxon>
        <taxon>Glossata</taxon>
        <taxon>Ditrysia</taxon>
        <taxon>Gelechioidea</taxon>
        <taxon>Gelechiidae</taxon>
        <taxon>Apatetrinae</taxon>
        <taxon>Pectinophora</taxon>
    </lineage>
</organism>
<name>A0A1E1W7I1_PECGO</name>
<dbReference type="GO" id="GO:0019898">
    <property type="term" value="C:extrinsic component of membrane"/>
    <property type="evidence" value="ECO:0007669"/>
    <property type="project" value="TreeGrafter"/>
</dbReference>
<dbReference type="InterPro" id="IPR000219">
    <property type="entry name" value="DH_dom"/>
</dbReference>
<dbReference type="AlphaFoldDB" id="A0A1E1W7I1"/>
<dbReference type="PROSITE" id="PS50010">
    <property type="entry name" value="DH_2"/>
    <property type="match status" value="1"/>
</dbReference>
<evidence type="ECO:0000313" key="5">
    <source>
        <dbReference type="EMBL" id="JAT82905.1"/>
    </source>
</evidence>
<dbReference type="GO" id="GO:0005085">
    <property type="term" value="F:guanyl-nucleotide exchange factor activity"/>
    <property type="evidence" value="ECO:0007669"/>
    <property type="project" value="UniProtKB-KW"/>
</dbReference>
<dbReference type="InterPro" id="IPR051336">
    <property type="entry name" value="RhoGEF_Guanine_NuclExch_SF"/>
</dbReference>
<dbReference type="SMART" id="SM00233">
    <property type="entry name" value="PH"/>
    <property type="match status" value="1"/>
</dbReference>
<evidence type="ECO:0000256" key="1">
    <source>
        <dbReference type="ARBA" id="ARBA00022658"/>
    </source>
</evidence>
<evidence type="ECO:0000259" key="4">
    <source>
        <dbReference type="PROSITE" id="PS50010"/>
    </source>
</evidence>
<dbReference type="Pfam" id="PF22697">
    <property type="entry name" value="SOS1_NGEF_PH"/>
    <property type="match status" value="1"/>
</dbReference>
<dbReference type="EMBL" id="GDQN01008149">
    <property type="protein sequence ID" value="JAT82905.1"/>
    <property type="molecule type" value="Transcribed_RNA"/>
</dbReference>
<dbReference type="OrthoDB" id="10256089at2759"/>
<dbReference type="InterPro" id="IPR055251">
    <property type="entry name" value="SOS1_NGEF_PH"/>
</dbReference>
<sequence>MDALETNGGPADIAEIEQIVKEKMEQHGGGASGSGSARGEGEEDEVPGTPGPDSADAILKKREYVLRELVDTEEIYVTDLRLICDGYMRHMQDPNAEPPLPEGLRDRRHRMIFGNIEAIYEWHRERFLRELRACIDAPELLGPLFRRFLEKKMFLYEAYCRNKPVSEYIVSEHDHYFQELRQKLGHKLQLGDLLIKPIQRIQKYHLLVKKILTYSESANVPANVIASLRDAVTCTSIIPKNANDMMDVGRLQGFTGNITAQGKLLLQEPLQVSDANSGSDKGKELHVFLFEQCVIFSDAVGKKTQFTSPTYHYKAHVQVNKMDLEEVEGGNAFIIHSLDPNKPKQSYLCRAGEARRQQWIATLSSILRSQRMFGEALENPGAYLRELTREPPA</sequence>
<dbReference type="PROSITE" id="PS50003">
    <property type="entry name" value="PH_DOMAIN"/>
    <property type="match status" value="1"/>
</dbReference>
<dbReference type="InterPro" id="IPR011993">
    <property type="entry name" value="PH-like_dom_sf"/>
</dbReference>
<dbReference type="InterPro" id="IPR001849">
    <property type="entry name" value="PH_domain"/>
</dbReference>
<feature type="compositionally biased region" description="Gly residues" evidence="2">
    <location>
        <begin position="27"/>
        <end position="38"/>
    </location>
</feature>
<feature type="domain" description="PH" evidence="3">
    <location>
        <begin position="257"/>
        <end position="368"/>
    </location>
</feature>
<dbReference type="CDD" id="cd00160">
    <property type="entry name" value="RhoGEF"/>
    <property type="match status" value="1"/>
</dbReference>
<dbReference type="Pfam" id="PF00621">
    <property type="entry name" value="RhoGEF"/>
    <property type="match status" value="1"/>
</dbReference>
<evidence type="ECO:0000259" key="3">
    <source>
        <dbReference type="PROSITE" id="PS50003"/>
    </source>
</evidence>
<dbReference type="InterPro" id="IPR035899">
    <property type="entry name" value="DBL_dom_sf"/>
</dbReference>
<accession>A0A1E1W7I1</accession>